<organism evidence="1 2">
    <name type="scientific">Smallanthus sonchifolius</name>
    <dbReference type="NCBI Taxonomy" id="185202"/>
    <lineage>
        <taxon>Eukaryota</taxon>
        <taxon>Viridiplantae</taxon>
        <taxon>Streptophyta</taxon>
        <taxon>Embryophyta</taxon>
        <taxon>Tracheophyta</taxon>
        <taxon>Spermatophyta</taxon>
        <taxon>Magnoliopsida</taxon>
        <taxon>eudicotyledons</taxon>
        <taxon>Gunneridae</taxon>
        <taxon>Pentapetalae</taxon>
        <taxon>asterids</taxon>
        <taxon>campanulids</taxon>
        <taxon>Asterales</taxon>
        <taxon>Asteraceae</taxon>
        <taxon>Asteroideae</taxon>
        <taxon>Heliantheae alliance</taxon>
        <taxon>Millerieae</taxon>
        <taxon>Smallanthus</taxon>
    </lineage>
</organism>
<proteinExistence type="predicted"/>
<reference evidence="2" key="1">
    <citation type="journal article" date="2022" name="Mol. Ecol. Resour.">
        <title>The genomes of chicory, endive, great burdock and yacon provide insights into Asteraceae palaeo-polyploidization history and plant inulin production.</title>
        <authorList>
            <person name="Fan W."/>
            <person name="Wang S."/>
            <person name="Wang H."/>
            <person name="Wang A."/>
            <person name="Jiang F."/>
            <person name="Liu H."/>
            <person name="Zhao H."/>
            <person name="Xu D."/>
            <person name="Zhang Y."/>
        </authorList>
    </citation>
    <scope>NUCLEOTIDE SEQUENCE [LARGE SCALE GENOMIC DNA]</scope>
    <source>
        <strain evidence="2">cv. Yunnan</strain>
    </source>
</reference>
<comment type="caution">
    <text evidence="1">The sequence shown here is derived from an EMBL/GenBank/DDBJ whole genome shotgun (WGS) entry which is preliminary data.</text>
</comment>
<gene>
    <name evidence="1" type="ORF">L1987_15480</name>
</gene>
<protein>
    <submittedName>
        <fullName evidence="1">Uncharacterized protein</fullName>
    </submittedName>
</protein>
<accession>A0ACB9J5R0</accession>
<evidence type="ECO:0000313" key="1">
    <source>
        <dbReference type="EMBL" id="KAI3815798.1"/>
    </source>
</evidence>
<sequence length="217" mass="25199">MPQEDEVTSYVSCTSGTANSVSESDNESVEKGFKKMKFVKAGNMQQEVSKIEKISNKDFIENKIFAEADVYEQESEDPFIKKHFVKQSQHHNVKGKSNHFQENIYPHQHARTFVHKVDNSRKVLKSKMLVKNDVSRNSQRHGSDSPSIKKFFKKNVVSQQVSRVKENVSQRQVPIQSKIMFQLKLFNNLKRSCQNLREDEGTNSFRNCCYSPIHQRI</sequence>
<evidence type="ECO:0000313" key="2">
    <source>
        <dbReference type="Proteomes" id="UP001056120"/>
    </source>
</evidence>
<dbReference type="EMBL" id="CM042022">
    <property type="protein sequence ID" value="KAI3815798.1"/>
    <property type="molecule type" value="Genomic_DNA"/>
</dbReference>
<name>A0ACB9J5R0_9ASTR</name>
<dbReference type="Proteomes" id="UP001056120">
    <property type="component" value="Linkage Group LG05"/>
</dbReference>
<reference evidence="1 2" key="2">
    <citation type="journal article" date="2022" name="Mol. Ecol. Resour.">
        <title>The genomes of chicory, endive, great burdock and yacon provide insights into Asteraceae paleo-polyploidization history and plant inulin production.</title>
        <authorList>
            <person name="Fan W."/>
            <person name="Wang S."/>
            <person name="Wang H."/>
            <person name="Wang A."/>
            <person name="Jiang F."/>
            <person name="Liu H."/>
            <person name="Zhao H."/>
            <person name="Xu D."/>
            <person name="Zhang Y."/>
        </authorList>
    </citation>
    <scope>NUCLEOTIDE SEQUENCE [LARGE SCALE GENOMIC DNA]</scope>
    <source>
        <strain evidence="2">cv. Yunnan</strain>
        <tissue evidence="1">Leaves</tissue>
    </source>
</reference>
<keyword evidence="2" id="KW-1185">Reference proteome</keyword>